<name>A0ABR0BDB2_PURLI</name>
<organism evidence="1 2">
    <name type="scientific">Purpureocillium lilacinum</name>
    <name type="common">Paecilomyces lilacinus</name>
    <dbReference type="NCBI Taxonomy" id="33203"/>
    <lineage>
        <taxon>Eukaryota</taxon>
        <taxon>Fungi</taxon>
        <taxon>Dikarya</taxon>
        <taxon>Ascomycota</taxon>
        <taxon>Pezizomycotina</taxon>
        <taxon>Sordariomycetes</taxon>
        <taxon>Hypocreomycetidae</taxon>
        <taxon>Hypocreales</taxon>
        <taxon>Ophiocordycipitaceae</taxon>
        <taxon>Purpureocillium</taxon>
    </lineage>
</organism>
<reference evidence="1 2" key="1">
    <citation type="journal article" date="2024" name="Microbiol. Resour. Announc.">
        <title>Genome annotations for the ascomycete fungi Trichoderma harzianum, Trichoderma aggressivum, and Purpureocillium lilacinum.</title>
        <authorList>
            <person name="Beijen E.P.W."/>
            <person name="Ohm R.A."/>
        </authorList>
    </citation>
    <scope>NUCLEOTIDE SEQUENCE [LARGE SCALE GENOMIC DNA]</scope>
    <source>
        <strain evidence="1 2">CBS 150709</strain>
    </source>
</reference>
<accession>A0ABR0BDB2</accession>
<dbReference type="Proteomes" id="UP001287286">
    <property type="component" value="Unassembled WGS sequence"/>
</dbReference>
<protein>
    <recommendedName>
        <fullName evidence="3">F-box domain-containing protein</fullName>
    </recommendedName>
</protein>
<evidence type="ECO:0008006" key="3">
    <source>
        <dbReference type="Google" id="ProtNLM"/>
    </source>
</evidence>
<gene>
    <name evidence="1" type="ORF">Purlil1_13711</name>
</gene>
<evidence type="ECO:0000313" key="2">
    <source>
        <dbReference type="Proteomes" id="UP001287286"/>
    </source>
</evidence>
<keyword evidence="2" id="KW-1185">Reference proteome</keyword>
<evidence type="ECO:0000313" key="1">
    <source>
        <dbReference type="EMBL" id="KAK4068830.1"/>
    </source>
</evidence>
<comment type="caution">
    <text evidence="1">The sequence shown here is derived from an EMBL/GenBank/DDBJ whole genome shotgun (WGS) entry which is preliminary data.</text>
</comment>
<proteinExistence type="predicted"/>
<dbReference type="EMBL" id="JAWRVI010000285">
    <property type="protein sequence ID" value="KAK4068830.1"/>
    <property type="molecule type" value="Genomic_DNA"/>
</dbReference>
<sequence length="410" mass="46434">MASLLSLPADLHLCILKFVPDIKTLKTAVIRNNVLYSSFAAYKCSVATAVLKNELGLDIYPHAIINHLAAKEDVFRNNSSRIKNSERWVPLIHEYWNQMDTMLLTPMDTATIATAHHKVKDICDIMLGGRSNIAVVYPLYNSDRFLNPSPSERLRVQRGVYLFHITISACAFLCVQGNSDLDSMADILQRTVLEPLLAPWELNQISGIQTFLQRSFIRTLRKWARHSSKTFDTEQAGDMISLQTIRSVIGSGLDNIHRILCVADGHGNDHDAIPGQSSMAGGCGHIFDLGVGRAVQASNIRAWSSCYDDYKSLCHDDAPAFRAWRRLRERRMEFLDNSPFWSTALQPELSILGEHFGFWGIPFWDDDRWDDVIHAVAQSHLDHLLHLTYELEHHTLETLVLEHILAPELI</sequence>